<gene>
    <name evidence="1" type="primary">4L372XY_015</name>
</gene>
<protein>
    <submittedName>
        <fullName evidence="1">Uncharacterized protein</fullName>
    </submittedName>
</protein>
<reference evidence="1 2" key="1">
    <citation type="submission" date="2019-04" db="EMBL/GenBank/DDBJ databases">
        <title>Nine Novel Phages from a Plateau Lake in Southwest China Provide Insights into Aeromonas Phage Diversity.</title>
        <authorList>
            <person name="Xiao W."/>
            <person name="Bai M."/>
            <person name="Wang Y."/>
            <person name="Cui X."/>
        </authorList>
    </citation>
    <scope>NUCLEOTIDE SEQUENCE [LARGE SCALE GENOMIC DNA]</scope>
</reference>
<dbReference type="KEGG" id="vg:55617186"/>
<evidence type="ECO:0000313" key="2">
    <source>
        <dbReference type="Proteomes" id="UP000325103"/>
    </source>
</evidence>
<dbReference type="RefSeq" id="YP_009846814.1">
    <property type="nucleotide sequence ID" value="NC_048772.1"/>
</dbReference>
<sequence>MKMYFKNRESARAVKSGKIFDNGKDSIKRWSRLVEATIKEKESLTLVCTKDYRYPEKAKSVQVLKVKKNRLK</sequence>
<evidence type="ECO:0000313" key="1">
    <source>
        <dbReference type="EMBL" id="QEG08730.1"/>
    </source>
</evidence>
<dbReference type="EMBL" id="MK813941">
    <property type="protein sequence ID" value="QEG08730.1"/>
    <property type="molecule type" value="Genomic_DNA"/>
</dbReference>
<dbReference type="GeneID" id="55617186"/>
<proteinExistence type="predicted"/>
<organism evidence="1 2">
    <name type="scientific">Aeromonas phage 4L372XY</name>
    <dbReference type="NCBI Taxonomy" id="2588520"/>
    <lineage>
        <taxon>Viruses</taxon>
        <taxon>Duplodnaviria</taxon>
        <taxon>Heunggongvirae</taxon>
        <taxon>Uroviricota</taxon>
        <taxon>Caudoviricetes</taxon>
        <taxon>Plateaulakevirus</taxon>
        <taxon>Plateaulakevirus pv4L372XY</taxon>
    </lineage>
</organism>
<name>A0A5B9N9M8_9CAUD</name>
<accession>A0A5B9N9M8</accession>
<dbReference type="Proteomes" id="UP000325103">
    <property type="component" value="Segment"/>
</dbReference>
<keyword evidence="2" id="KW-1185">Reference proteome</keyword>